<dbReference type="Proteomes" id="UP000310017">
    <property type="component" value="Chromosome"/>
</dbReference>
<dbReference type="PROSITE" id="PS50930">
    <property type="entry name" value="HTH_LYTTR"/>
    <property type="match status" value="1"/>
</dbReference>
<feature type="domain" description="Response regulatory" evidence="2">
    <location>
        <begin position="5"/>
        <end position="119"/>
    </location>
</feature>
<dbReference type="SMART" id="SM00850">
    <property type="entry name" value="LytTR"/>
    <property type="match status" value="1"/>
</dbReference>
<dbReference type="InterPro" id="IPR011006">
    <property type="entry name" value="CheY-like_superfamily"/>
</dbReference>
<dbReference type="EMBL" id="CP040710">
    <property type="protein sequence ID" value="QCX00673.1"/>
    <property type="molecule type" value="Genomic_DNA"/>
</dbReference>
<organism evidence="4 5">
    <name type="scientific">Aggregatimonas sangjinii</name>
    <dbReference type="NCBI Taxonomy" id="2583587"/>
    <lineage>
        <taxon>Bacteria</taxon>
        <taxon>Pseudomonadati</taxon>
        <taxon>Bacteroidota</taxon>
        <taxon>Flavobacteriia</taxon>
        <taxon>Flavobacteriales</taxon>
        <taxon>Flavobacteriaceae</taxon>
        <taxon>Aggregatimonas</taxon>
    </lineage>
</organism>
<feature type="domain" description="HTH LytTR-type" evidence="3">
    <location>
        <begin position="144"/>
        <end position="247"/>
    </location>
</feature>
<evidence type="ECO:0000259" key="3">
    <source>
        <dbReference type="PROSITE" id="PS50930"/>
    </source>
</evidence>
<dbReference type="Gene3D" id="3.40.50.2300">
    <property type="match status" value="1"/>
</dbReference>
<dbReference type="Pfam" id="PF04397">
    <property type="entry name" value="LytTR"/>
    <property type="match status" value="1"/>
</dbReference>
<dbReference type="InterPro" id="IPR046947">
    <property type="entry name" value="LytR-like"/>
</dbReference>
<dbReference type="GO" id="GO:0000156">
    <property type="term" value="F:phosphorelay response regulator activity"/>
    <property type="evidence" value="ECO:0007669"/>
    <property type="project" value="InterPro"/>
</dbReference>
<evidence type="ECO:0000313" key="5">
    <source>
        <dbReference type="Proteomes" id="UP000310017"/>
    </source>
</evidence>
<proteinExistence type="predicted"/>
<keyword evidence="5" id="KW-1185">Reference proteome</keyword>
<dbReference type="RefSeq" id="WP_138853018.1">
    <property type="nucleotide sequence ID" value="NZ_CP040710.1"/>
</dbReference>
<dbReference type="Gene3D" id="2.40.50.1020">
    <property type="entry name" value="LytTr DNA-binding domain"/>
    <property type="match status" value="1"/>
</dbReference>
<dbReference type="PANTHER" id="PTHR37299">
    <property type="entry name" value="TRANSCRIPTIONAL REGULATOR-RELATED"/>
    <property type="match status" value="1"/>
</dbReference>
<sequence length="248" mass="28884">MKEFSAIIIEDEKDHSDLLKYHLKSLCEEINLIGEARNVNEAKLVLKKMRPDIIFLDMNLEGKNSFRVLEKLAYLHEIEIIIISSHTEYAVEAFKHLVTDYLLKPLKPESLVLAVKKAKRNIELSNLASQENDFLDNSTPLKQIAIPSTNEVQIVPVDQVLYLESDGRYTIFHLEDKTTKMASKNIGEYEKLLTNNHFFRIHHSLLVNMNFAVNIHKKDGNYLRMKSQKYLPISKRKVNSLYRFLKLK</sequence>
<dbReference type="InterPro" id="IPR007492">
    <property type="entry name" value="LytTR_DNA-bd_dom"/>
</dbReference>
<reference evidence="4 5" key="1">
    <citation type="submission" date="2019-05" db="EMBL/GenBank/DDBJ databases">
        <title>Genome sequencing of F202Z8.</title>
        <authorList>
            <person name="Kwon Y.M."/>
        </authorList>
    </citation>
    <scope>NUCLEOTIDE SEQUENCE [LARGE SCALE GENOMIC DNA]</scope>
    <source>
        <strain evidence="4 5">F202Z8</strain>
    </source>
</reference>
<evidence type="ECO:0000256" key="1">
    <source>
        <dbReference type="PROSITE-ProRule" id="PRU00169"/>
    </source>
</evidence>
<dbReference type="GO" id="GO:0003677">
    <property type="term" value="F:DNA binding"/>
    <property type="evidence" value="ECO:0007669"/>
    <property type="project" value="InterPro"/>
</dbReference>
<accession>A0A5B7SU91</accession>
<gene>
    <name evidence="4" type="ORF">FGM00_11350</name>
</gene>
<keyword evidence="1" id="KW-0597">Phosphoprotein</keyword>
<dbReference type="Pfam" id="PF00072">
    <property type="entry name" value="Response_reg"/>
    <property type="match status" value="1"/>
</dbReference>
<name>A0A5B7SU91_9FLAO</name>
<dbReference type="OrthoDB" id="2168082at2"/>
<dbReference type="PROSITE" id="PS50110">
    <property type="entry name" value="RESPONSE_REGULATORY"/>
    <property type="match status" value="1"/>
</dbReference>
<dbReference type="AlphaFoldDB" id="A0A5B7SU91"/>
<dbReference type="InterPro" id="IPR001789">
    <property type="entry name" value="Sig_transdc_resp-reg_receiver"/>
</dbReference>
<protein>
    <submittedName>
        <fullName evidence="4">Response regulator transcription factor</fullName>
    </submittedName>
</protein>
<evidence type="ECO:0000313" key="4">
    <source>
        <dbReference type="EMBL" id="QCX00673.1"/>
    </source>
</evidence>
<feature type="modified residue" description="4-aspartylphosphate" evidence="1">
    <location>
        <position position="57"/>
    </location>
</feature>
<dbReference type="PANTHER" id="PTHR37299:SF1">
    <property type="entry name" value="STAGE 0 SPORULATION PROTEIN A HOMOLOG"/>
    <property type="match status" value="1"/>
</dbReference>
<dbReference type="SMART" id="SM00448">
    <property type="entry name" value="REC"/>
    <property type="match status" value="1"/>
</dbReference>
<dbReference type="KEGG" id="asag:FGM00_11350"/>
<dbReference type="SUPFAM" id="SSF52172">
    <property type="entry name" value="CheY-like"/>
    <property type="match status" value="1"/>
</dbReference>
<evidence type="ECO:0000259" key="2">
    <source>
        <dbReference type="PROSITE" id="PS50110"/>
    </source>
</evidence>